<keyword evidence="3" id="KW-0479">Metal-binding</keyword>
<evidence type="ECO:0000256" key="5">
    <source>
        <dbReference type="ARBA" id="ARBA00023180"/>
    </source>
</evidence>
<feature type="signal peptide" evidence="7">
    <location>
        <begin position="1"/>
        <end position="26"/>
    </location>
</feature>
<keyword evidence="7" id="KW-0732">Signal</keyword>
<dbReference type="EMBL" id="VSWD01000003">
    <property type="protein sequence ID" value="KAK3106407.1"/>
    <property type="molecule type" value="Genomic_DNA"/>
</dbReference>
<name>A0AA88YV33_PINIB</name>
<feature type="domain" description="Sulfatase N-terminal" evidence="8">
    <location>
        <begin position="93"/>
        <end position="316"/>
    </location>
</feature>
<keyword evidence="5" id="KW-0325">Glycoprotein</keyword>
<dbReference type="Gene3D" id="3.30.1120.10">
    <property type="match status" value="1"/>
</dbReference>
<dbReference type="Pfam" id="PF00884">
    <property type="entry name" value="Sulfatase"/>
    <property type="match status" value="1"/>
</dbReference>
<evidence type="ECO:0000256" key="6">
    <source>
        <dbReference type="SAM" id="MobiDB-lite"/>
    </source>
</evidence>
<evidence type="ECO:0000256" key="1">
    <source>
        <dbReference type="ARBA" id="ARBA00001913"/>
    </source>
</evidence>
<dbReference type="GO" id="GO:0046872">
    <property type="term" value="F:metal ion binding"/>
    <property type="evidence" value="ECO:0007669"/>
    <property type="project" value="UniProtKB-KW"/>
</dbReference>
<dbReference type="Gene3D" id="3.40.720.10">
    <property type="entry name" value="Alkaline Phosphatase, subunit A"/>
    <property type="match status" value="2"/>
</dbReference>
<evidence type="ECO:0000256" key="2">
    <source>
        <dbReference type="ARBA" id="ARBA00008779"/>
    </source>
</evidence>
<dbReference type="PANTHER" id="PTHR10342:SF273">
    <property type="entry name" value="RE14504P"/>
    <property type="match status" value="1"/>
</dbReference>
<proteinExistence type="inferred from homology"/>
<dbReference type="PANTHER" id="PTHR10342">
    <property type="entry name" value="ARYLSULFATASE"/>
    <property type="match status" value="1"/>
</dbReference>
<dbReference type="Proteomes" id="UP001186944">
    <property type="component" value="Unassembled WGS sequence"/>
</dbReference>
<dbReference type="AlphaFoldDB" id="A0AA88YV33"/>
<feature type="region of interest" description="Disordered" evidence="6">
    <location>
        <begin position="499"/>
        <end position="525"/>
    </location>
</feature>
<comment type="caution">
    <text evidence="9">The sequence shown here is derived from an EMBL/GenBank/DDBJ whole genome shotgun (WGS) entry which is preliminary data.</text>
</comment>
<dbReference type="CDD" id="cd16029">
    <property type="entry name" value="4-S"/>
    <property type="match status" value="1"/>
</dbReference>
<dbReference type="GO" id="GO:0008484">
    <property type="term" value="F:sulfuric ester hydrolase activity"/>
    <property type="evidence" value="ECO:0007669"/>
    <property type="project" value="InterPro"/>
</dbReference>
<dbReference type="InterPro" id="IPR000917">
    <property type="entry name" value="Sulfatase_N"/>
</dbReference>
<evidence type="ECO:0000313" key="9">
    <source>
        <dbReference type="EMBL" id="KAK3106407.1"/>
    </source>
</evidence>
<protein>
    <recommendedName>
        <fullName evidence="8">Sulfatase N-terminal domain-containing protein</fullName>
    </recommendedName>
</protein>
<sequence>MERDTKLSYLHILFLMLLLPADHADGATRPHIILIVADDLGWNDVSFHGSNQIPTPNIDSLAYGGIILITTMCLQYVPQLEEPCCLADILYIQWHLGFHRKEFTPMYRGFETHYGYYLGCGDYYDHTSEADEDYFGFDFWRNETIDFTGIGQYSTDLFKNEAINILKHHNQSEPLFLYLPFQAVHSGNLQSGNNLQAPSKIINRFKNIRNTERRKYAGMVSSLDDAVGEIVNNLKSLGMYDNSIIAFTTDNGGPANGFDGNAASNFPLRGVKATLWEGGVRGVGFIHSPLLKTKGYVSQQMIHVTDWLPTLYTAAGGNPGDIKVTDGIDQWEVLSQNGKTKREELLHNIDPLSNKAAIRVGDYKLLTGHVSKAWGGWYPPWTESNEVKGQISLNNLDPNNGVSDYISSGVFYSNSEFGNAQKYLSEPESTALKWYSSGTPVKIECGEKPVNASMNCDPVKSPCLYHIPTDPCEYHNIANENKDIVNELLTRLKKWASTMVKPGNKPPDPAGNPRNNGGMWKPWLK</sequence>
<dbReference type="InterPro" id="IPR017850">
    <property type="entry name" value="Alkaline_phosphatase_core_sf"/>
</dbReference>
<dbReference type="InterPro" id="IPR047115">
    <property type="entry name" value="ARSB"/>
</dbReference>
<gene>
    <name evidence="9" type="ORF">FSP39_019384</name>
</gene>
<comment type="cofactor">
    <cofactor evidence="1">
        <name>Ca(2+)</name>
        <dbReference type="ChEBI" id="CHEBI:29108"/>
    </cofactor>
</comment>
<evidence type="ECO:0000256" key="3">
    <source>
        <dbReference type="ARBA" id="ARBA00022723"/>
    </source>
</evidence>
<keyword evidence="4" id="KW-0106">Calcium</keyword>
<comment type="similarity">
    <text evidence="2">Belongs to the sulfatase family.</text>
</comment>
<organism evidence="9 10">
    <name type="scientific">Pinctada imbricata</name>
    <name type="common">Atlantic pearl-oyster</name>
    <name type="synonym">Pinctada martensii</name>
    <dbReference type="NCBI Taxonomy" id="66713"/>
    <lineage>
        <taxon>Eukaryota</taxon>
        <taxon>Metazoa</taxon>
        <taxon>Spiralia</taxon>
        <taxon>Lophotrochozoa</taxon>
        <taxon>Mollusca</taxon>
        <taxon>Bivalvia</taxon>
        <taxon>Autobranchia</taxon>
        <taxon>Pteriomorphia</taxon>
        <taxon>Pterioida</taxon>
        <taxon>Pterioidea</taxon>
        <taxon>Pteriidae</taxon>
        <taxon>Pinctada</taxon>
    </lineage>
</organism>
<evidence type="ECO:0000313" key="10">
    <source>
        <dbReference type="Proteomes" id="UP001186944"/>
    </source>
</evidence>
<dbReference type="SUPFAM" id="SSF53649">
    <property type="entry name" value="Alkaline phosphatase-like"/>
    <property type="match status" value="1"/>
</dbReference>
<feature type="chain" id="PRO_5041690114" description="Sulfatase N-terminal domain-containing protein" evidence="7">
    <location>
        <begin position="27"/>
        <end position="525"/>
    </location>
</feature>
<evidence type="ECO:0000256" key="4">
    <source>
        <dbReference type="ARBA" id="ARBA00022837"/>
    </source>
</evidence>
<reference evidence="9" key="1">
    <citation type="submission" date="2019-08" db="EMBL/GenBank/DDBJ databases">
        <title>The improved chromosome-level genome for the pearl oyster Pinctada fucata martensii using PacBio sequencing and Hi-C.</title>
        <authorList>
            <person name="Zheng Z."/>
        </authorList>
    </citation>
    <scope>NUCLEOTIDE SEQUENCE</scope>
    <source>
        <strain evidence="9">ZZ-2019</strain>
        <tissue evidence="9">Adductor muscle</tissue>
    </source>
</reference>
<evidence type="ECO:0000256" key="7">
    <source>
        <dbReference type="SAM" id="SignalP"/>
    </source>
</evidence>
<keyword evidence="10" id="KW-1185">Reference proteome</keyword>
<accession>A0AA88YV33</accession>
<evidence type="ECO:0000259" key="8">
    <source>
        <dbReference type="Pfam" id="PF00884"/>
    </source>
</evidence>